<dbReference type="OrthoDB" id="10052789at2759"/>
<keyword evidence="2" id="KW-1185">Reference proteome</keyword>
<evidence type="ECO:0000313" key="2">
    <source>
        <dbReference type="Proteomes" id="UP000887116"/>
    </source>
</evidence>
<proteinExistence type="predicted"/>
<accession>A0A8X6JAI4</accession>
<reference evidence="1" key="1">
    <citation type="submission" date="2020-07" db="EMBL/GenBank/DDBJ databases">
        <title>Multicomponent nature underlies the extraordinary mechanical properties of spider dragline silk.</title>
        <authorList>
            <person name="Kono N."/>
            <person name="Nakamura H."/>
            <person name="Mori M."/>
            <person name="Yoshida Y."/>
            <person name="Ohtoshi R."/>
            <person name="Malay A.D."/>
            <person name="Moran D.A.P."/>
            <person name="Tomita M."/>
            <person name="Numata K."/>
            <person name="Arakawa K."/>
        </authorList>
    </citation>
    <scope>NUCLEOTIDE SEQUENCE</scope>
</reference>
<organism evidence="1 2">
    <name type="scientific">Trichonephila clavata</name>
    <name type="common">Joro spider</name>
    <name type="synonym">Nephila clavata</name>
    <dbReference type="NCBI Taxonomy" id="2740835"/>
    <lineage>
        <taxon>Eukaryota</taxon>
        <taxon>Metazoa</taxon>
        <taxon>Ecdysozoa</taxon>
        <taxon>Arthropoda</taxon>
        <taxon>Chelicerata</taxon>
        <taxon>Arachnida</taxon>
        <taxon>Araneae</taxon>
        <taxon>Araneomorphae</taxon>
        <taxon>Entelegynae</taxon>
        <taxon>Araneoidea</taxon>
        <taxon>Nephilidae</taxon>
        <taxon>Trichonephila</taxon>
    </lineage>
</organism>
<comment type="caution">
    <text evidence="1">The sequence shown here is derived from an EMBL/GenBank/DDBJ whole genome shotgun (WGS) entry which is preliminary data.</text>
</comment>
<protein>
    <submittedName>
        <fullName evidence="1">Uncharacterized protein</fullName>
    </submittedName>
</protein>
<gene>
    <name evidence="1" type="ORF">TNCT_488281</name>
</gene>
<dbReference type="Proteomes" id="UP000887116">
    <property type="component" value="Unassembled WGS sequence"/>
</dbReference>
<evidence type="ECO:0000313" key="1">
    <source>
        <dbReference type="EMBL" id="GFR17558.1"/>
    </source>
</evidence>
<dbReference type="EMBL" id="BMAO01017664">
    <property type="protein sequence ID" value="GFR17558.1"/>
    <property type="molecule type" value="Genomic_DNA"/>
</dbReference>
<sequence>MYEFFRRSSFAQIHKELGIFSQTVADWRNYASDVLIDYIVVNTEKLRGGEGKTVEVDESKIGKRKYNRGHFVEGQCKDAVSWLQFTTGRQKHFSALSNHGSTQEQLSYLIAGNLTKG</sequence>
<dbReference type="AlphaFoldDB" id="A0A8X6JAI4"/>
<name>A0A8X6JAI4_TRICU</name>